<dbReference type="Pfam" id="PF01743">
    <property type="entry name" value="PolyA_pol"/>
    <property type="match status" value="1"/>
</dbReference>
<dbReference type="EMBL" id="FUWM01000010">
    <property type="protein sequence ID" value="SJZ62872.1"/>
    <property type="molecule type" value="Genomic_DNA"/>
</dbReference>
<feature type="coiled-coil region" evidence="13">
    <location>
        <begin position="281"/>
        <end position="308"/>
    </location>
</feature>
<gene>
    <name evidence="15" type="ORF">SAMN02745118_01370</name>
</gene>
<evidence type="ECO:0000256" key="1">
    <source>
        <dbReference type="ARBA" id="ARBA00001946"/>
    </source>
</evidence>
<dbReference type="InterPro" id="IPR002646">
    <property type="entry name" value="PolA_pol_head_dom"/>
</dbReference>
<evidence type="ECO:0000256" key="6">
    <source>
        <dbReference type="ARBA" id="ARBA00022695"/>
    </source>
</evidence>
<dbReference type="GO" id="GO:0008033">
    <property type="term" value="P:tRNA processing"/>
    <property type="evidence" value="ECO:0007669"/>
    <property type="project" value="UniProtKB-KW"/>
</dbReference>
<keyword evidence="10 12" id="KW-0694">RNA-binding</keyword>
<comment type="cofactor">
    <cofactor evidence="1">
        <name>Mg(2+)</name>
        <dbReference type="ChEBI" id="CHEBI:18420"/>
    </cofactor>
</comment>
<dbReference type="Proteomes" id="UP000190625">
    <property type="component" value="Unassembled WGS sequence"/>
</dbReference>
<dbReference type="Gene3D" id="3.90.1640.10">
    <property type="entry name" value="inorganic pyrophosphatase (n-terminal core)"/>
    <property type="match status" value="1"/>
</dbReference>
<dbReference type="Gene3D" id="1.10.3090.10">
    <property type="entry name" value="cca-adding enzyme, domain 2"/>
    <property type="match status" value="1"/>
</dbReference>
<dbReference type="SUPFAM" id="SSF81891">
    <property type="entry name" value="Poly A polymerase C-terminal region-like"/>
    <property type="match status" value="1"/>
</dbReference>
<evidence type="ECO:0000256" key="13">
    <source>
        <dbReference type="SAM" id="Coils"/>
    </source>
</evidence>
<dbReference type="Pfam" id="PF01368">
    <property type="entry name" value="DHH"/>
    <property type="match status" value="1"/>
</dbReference>
<keyword evidence="7" id="KW-0479">Metal-binding</keyword>
<reference evidence="16" key="1">
    <citation type="submission" date="2017-02" db="EMBL/GenBank/DDBJ databases">
        <authorList>
            <person name="Varghese N."/>
            <person name="Submissions S."/>
        </authorList>
    </citation>
    <scope>NUCLEOTIDE SEQUENCE [LARGE SCALE GENOMIC DNA]</scope>
    <source>
        <strain evidence="16">ATCC BAA-73</strain>
    </source>
</reference>
<dbReference type="InterPro" id="IPR046342">
    <property type="entry name" value="CBS_dom_sf"/>
</dbReference>
<keyword evidence="8" id="KW-0547">Nucleotide-binding</keyword>
<evidence type="ECO:0000256" key="5">
    <source>
        <dbReference type="ARBA" id="ARBA00022694"/>
    </source>
</evidence>
<dbReference type="GO" id="GO:0000049">
    <property type="term" value="F:tRNA binding"/>
    <property type="evidence" value="ECO:0007669"/>
    <property type="project" value="UniProtKB-KW"/>
</dbReference>
<feature type="domain" description="CBS" evidence="14">
    <location>
        <begin position="320"/>
        <end position="378"/>
    </location>
</feature>
<dbReference type="PROSITE" id="PS51371">
    <property type="entry name" value="CBS"/>
    <property type="match status" value="2"/>
</dbReference>
<evidence type="ECO:0000256" key="12">
    <source>
        <dbReference type="RuleBase" id="RU003953"/>
    </source>
</evidence>
<dbReference type="CDD" id="cd04595">
    <property type="entry name" value="CBS_pair_DHH_polyA_Pol_assoc"/>
    <property type="match status" value="1"/>
</dbReference>
<evidence type="ECO:0000256" key="2">
    <source>
        <dbReference type="ARBA" id="ARBA00007265"/>
    </source>
</evidence>
<keyword evidence="6" id="KW-0548">Nucleotidyltransferase</keyword>
<keyword evidence="11" id="KW-0129">CBS domain</keyword>
<protein>
    <submittedName>
        <fullName evidence="15">tRNA nucleotidyltransferase (CCA-adding enzyme)</fullName>
    </submittedName>
</protein>
<evidence type="ECO:0000256" key="11">
    <source>
        <dbReference type="PROSITE-ProRule" id="PRU00703"/>
    </source>
</evidence>
<dbReference type="PANTHER" id="PTHR47788:SF1">
    <property type="entry name" value="A-ADDING TRNA NUCLEOTIDYLTRANSFERASE"/>
    <property type="match status" value="1"/>
</dbReference>
<evidence type="ECO:0000313" key="16">
    <source>
        <dbReference type="Proteomes" id="UP000190625"/>
    </source>
</evidence>
<dbReference type="InterPro" id="IPR000644">
    <property type="entry name" value="CBS_dom"/>
</dbReference>
<organism evidence="15 16">
    <name type="scientific">Selenihalanaerobacter shriftii</name>
    <dbReference type="NCBI Taxonomy" id="142842"/>
    <lineage>
        <taxon>Bacteria</taxon>
        <taxon>Bacillati</taxon>
        <taxon>Bacillota</taxon>
        <taxon>Clostridia</taxon>
        <taxon>Halanaerobiales</taxon>
        <taxon>Halobacteroidaceae</taxon>
        <taxon>Selenihalanaerobacter</taxon>
    </lineage>
</organism>
<proteinExistence type="inferred from homology"/>
<dbReference type="Pfam" id="PF13735">
    <property type="entry name" value="tRNA_NucTran2_2"/>
    <property type="match status" value="1"/>
</dbReference>
<dbReference type="RefSeq" id="WP_078809850.1">
    <property type="nucleotide sequence ID" value="NZ_FUWM01000010.1"/>
</dbReference>
<dbReference type="GO" id="GO:0046872">
    <property type="term" value="F:metal ion binding"/>
    <property type="evidence" value="ECO:0007669"/>
    <property type="project" value="UniProtKB-KW"/>
</dbReference>
<dbReference type="Pfam" id="PF02272">
    <property type="entry name" value="DHHA1"/>
    <property type="match status" value="1"/>
</dbReference>
<evidence type="ECO:0000259" key="14">
    <source>
        <dbReference type="PROSITE" id="PS51371"/>
    </source>
</evidence>
<evidence type="ECO:0000256" key="7">
    <source>
        <dbReference type="ARBA" id="ARBA00022723"/>
    </source>
</evidence>
<comment type="similarity">
    <text evidence="2 12">Belongs to the tRNA nucleotidyltransferase/poly(A) polymerase family.</text>
</comment>
<sequence length="889" mass="100389">MKVITSHQGTDFDSLAAMVAAKKLYPEATMVFSGRLSQNVKDFMSLYKDRIIIKRPNQIQGDIEEENISKLIVVDTRISSRIGELSKLANHSVVDLVIYDHHPELDGELDADWELVKPVGATTSLLCQEIKEKGIDITPFEATLFTLGIYEDTGSLTFPSTTSIDAKAVAFLLDKGANLSVIDQFIDRPLSQAQQELFTQLLNSLNVYKLNGLKITVYKAEVKEYIGGIAYLTHKLDDLNRADVIFTLVRLETKVLVVARSNVDTVDVAEIVMEYGGGGHTKAASAMIKDQDVNLAELENELVDSVEKKMKPSILAKDIMSRPVMIVGPDESIGEAEKIMLRYGHSGLVVVQDDEILGVISRRDVDKVRNYDLMHAPVKGYMSRQVITIDEDTTFKQIQHKMVEHDIGRLPVLDEKGNLSGIVTRSDILKVLYGQADYIKGQQNRYGRSMVKISEASSNVGDLLEELDEGLFNLLVEVGKVADDSGLNLYIVGGFVRDLILGVENLDIDLVVEGDGIEFAQKLVTELDGEIKESHQDFGTAIVNLNNGLKLDIASSRIEYYEYPAAPPQVEAASLKEDLFRRDFTTNALAIQLNSKKFGKLIDYFGGQEDLDSGLIRVLHNFSFIDDPSRILRALKFSNRYDFEIESLTRELIEHAIDQDVIKGLTTGRLGNELALILMEKVAPEILLDLNRFNLLKYFHPDLTWTEKEYNLALKVTNIKEWLEGLGIEEEVDNCYLYLMILVRSLDKDDIRDFLLKFKFPNDLVSKAIFVKEEVKEILNLLLQSRLQSTIVYHKLNDLSIEEMAYLALITDQPEVKEWIKDYLVKLRRIELEVTGKDIIELGHDPGPCFRRVLSKVKDKKLNGELDSYDDEYKYLKECLKRLEKGGKN</sequence>
<keyword evidence="13" id="KW-0175">Coiled coil</keyword>
<dbReference type="Gene3D" id="3.10.580.10">
    <property type="entry name" value="CBS-domain"/>
    <property type="match status" value="1"/>
</dbReference>
<keyword evidence="4 12" id="KW-0808">Transferase</keyword>
<dbReference type="Gene3D" id="3.10.310.30">
    <property type="match status" value="1"/>
</dbReference>
<dbReference type="InterPro" id="IPR052390">
    <property type="entry name" value="tRNA_nt/polyA_polymerase"/>
</dbReference>
<keyword evidence="3" id="KW-0820">tRNA-binding</keyword>
<dbReference type="InterPro" id="IPR043519">
    <property type="entry name" value="NT_sf"/>
</dbReference>
<keyword evidence="16" id="KW-1185">Reference proteome</keyword>
<evidence type="ECO:0000313" key="15">
    <source>
        <dbReference type="EMBL" id="SJZ62872.1"/>
    </source>
</evidence>
<dbReference type="InterPro" id="IPR003156">
    <property type="entry name" value="DHHA1_dom"/>
</dbReference>
<evidence type="ECO:0000256" key="3">
    <source>
        <dbReference type="ARBA" id="ARBA00022555"/>
    </source>
</evidence>
<evidence type="ECO:0000256" key="9">
    <source>
        <dbReference type="ARBA" id="ARBA00022842"/>
    </source>
</evidence>
<dbReference type="GO" id="GO:0016779">
    <property type="term" value="F:nucleotidyltransferase activity"/>
    <property type="evidence" value="ECO:0007669"/>
    <property type="project" value="UniProtKB-KW"/>
</dbReference>
<dbReference type="SMART" id="SM00116">
    <property type="entry name" value="CBS"/>
    <property type="match status" value="2"/>
</dbReference>
<dbReference type="OrthoDB" id="9805698at2"/>
<dbReference type="CDD" id="cd05398">
    <property type="entry name" value="NT_ClassII-CCAase"/>
    <property type="match status" value="1"/>
</dbReference>
<dbReference type="InterPro" id="IPR001667">
    <property type="entry name" value="DDH_dom"/>
</dbReference>
<evidence type="ECO:0000256" key="10">
    <source>
        <dbReference type="ARBA" id="ARBA00022884"/>
    </source>
</evidence>
<feature type="domain" description="CBS" evidence="14">
    <location>
        <begin position="382"/>
        <end position="438"/>
    </location>
</feature>
<dbReference type="GO" id="GO:0000166">
    <property type="term" value="F:nucleotide binding"/>
    <property type="evidence" value="ECO:0007669"/>
    <property type="project" value="UniProtKB-KW"/>
</dbReference>
<dbReference type="PANTHER" id="PTHR47788">
    <property type="entry name" value="POLYA POLYMERASE"/>
    <property type="match status" value="1"/>
</dbReference>
<accession>A0A1T4M7H4</accession>
<dbReference type="AlphaFoldDB" id="A0A1T4M7H4"/>
<dbReference type="InterPro" id="IPR032810">
    <property type="entry name" value="CCA-adding_enz_C"/>
</dbReference>
<dbReference type="STRING" id="142842.SAMN02745118_01370"/>
<dbReference type="InterPro" id="IPR038763">
    <property type="entry name" value="DHH_sf"/>
</dbReference>
<name>A0A1T4M7H4_9FIRM</name>
<keyword evidence="5" id="KW-0819">tRNA processing</keyword>
<evidence type="ECO:0000256" key="4">
    <source>
        <dbReference type="ARBA" id="ARBA00022679"/>
    </source>
</evidence>
<keyword evidence="9" id="KW-0460">Magnesium</keyword>
<dbReference type="Pfam" id="PF00571">
    <property type="entry name" value="CBS"/>
    <property type="match status" value="2"/>
</dbReference>
<dbReference type="SUPFAM" id="SSF64182">
    <property type="entry name" value="DHH phosphoesterases"/>
    <property type="match status" value="1"/>
</dbReference>
<dbReference type="Gene3D" id="3.30.460.10">
    <property type="entry name" value="Beta Polymerase, domain 2"/>
    <property type="match status" value="1"/>
</dbReference>
<evidence type="ECO:0000256" key="8">
    <source>
        <dbReference type="ARBA" id="ARBA00022741"/>
    </source>
</evidence>
<dbReference type="SUPFAM" id="SSF54631">
    <property type="entry name" value="CBS-domain pair"/>
    <property type="match status" value="1"/>
</dbReference>
<dbReference type="SUPFAM" id="SSF81301">
    <property type="entry name" value="Nucleotidyltransferase"/>
    <property type="match status" value="1"/>
</dbReference>